<dbReference type="PROSITE" id="PS50263">
    <property type="entry name" value="CN_HYDROLASE"/>
    <property type="match status" value="1"/>
</dbReference>
<dbReference type="InterPro" id="IPR043957">
    <property type="entry name" value="Vanin_C"/>
</dbReference>
<evidence type="ECO:0000256" key="1">
    <source>
        <dbReference type="ARBA" id="ARBA00008225"/>
    </source>
</evidence>
<dbReference type="InterPro" id="IPR036526">
    <property type="entry name" value="C-N_Hydrolase_sf"/>
</dbReference>
<comment type="similarity">
    <text evidence="1">Belongs to the carbon-nitrogen hydrolase superfamily. BTD/VNN family.</text>
</comment>
<feature type="chain" id="PRO_5040503738" description="CN hydrolase domain-containing protein" evidence="3">
    <location>
        <begin position="20"/>
        <end position="515"/>
    </location>
</feature>
<evidence type="ECO:0000256" key="2">
    <source>
        <dbReference type="ARBA" id="ARBA00022801"/>
    </source>
</evidence>
<accession>A0A9N9R6W0</accession>
<dbReference type="EMBL" id="OU893334">
    <property type="protein sequence ID" value="CAG9791382.1"/>
    <property type="molecule type" value="Genomic_DNA"/>
</dbReference>
<keyword evidence="6" id="KW-1185">Reference proteome</keyword>
<dbReference type="InterPro" id="IPR003010">
    <property type="entry name" value="C-N_Hydrolase"/>
</dbReference>
<evidence type="ECO:0000313" key="6">
    <source>
        <dbReference type="Proteomes" id="UP001153714"/>
    </source>
</evidence>
<gene>
    <name evidence="5" type="ORF">DIATSA_LOCUS8999</name>
</gene>
<dbReference type="Gene3D" id="3.60.110.10">
    <property type="entry name" value="Carbon-nitrogen hydrolase"/>
    <property type="match status" value="1"/>
</dbReference>
<reference evidence="5" key="1">
    <citation type="submission" date="2021-12" db="EMBL/GenBank/DDBJ databases">
        <authorList>
            <person name="King R."/>
        </authorList>
    </citation>
    <scope>NUCLEOTIDE SEQUENCE</scope>
</reference>
<dbReference type="SUPFAM" id="SSF56317">
    <property type="entry name" value="Carbon-nitrogen hydrolase"/>
    <property type="match status" value="1"/>
</dbReference>
<protein>
    <recommendedName>
        <fullName evidence="4">CN hydrolase domain-containing protein</fullName>
    </recommendedName>
</protein>
<dbReference type="PANTHER" id="PTHR10609:SF14">
    <property type="entry name" value="BIOTINIDASE"/>
    <property type="match status" value="1"/>
</dbReference>
<evidence type="ECO:0000313" key="5">
    <source>
        <dbReference type="EMBL" id="CAG9791382.1"/>
    </source>
</evidence>
<organism evidence="5 6">
    <name type="scientific">Diatraea saccharalis</name>
    <name type="common">sugarcane borer</name>
    <dbReference type="NCBI Taxonomy" id="40085"/>
    <lineage>
        <taxon>Eukaryota</taxon>
        <taxon>Metazoa</taxon>
        <taxon>Ecdysozoa</taxon>
        <taxon>Arthropoda</taxon>
        <taxon>Hexapoda</taxon>
        <taxon>Insecta</taxon>
        <taxon>Pterygota</taxon>
        <taxon>Neoptera</taxon>
        <taxon>Endopterygota</taxon>
        <taxon>Lepidoptera</taxon>
        <taxon>Glossata</taxon>
        <taxon>Ditrysia</taxon>
        <taxon>Pyraloidea</taxon>
        <taxon>Crambidae</taxon>
        <taxon>Crambinae</taxon>
        <taxon>Diatraea</taxon>
    </lineage>
</organism>
<feature type="domain" description="CN hydrolase" evidence="4">
    <location>
        <begin position="28"/>
        <end position="286"/>
    </location>
</feature>
<keyword evidence="3" id="KW-0732">Signal</keyword>
<dbReference type="GO" id="GO:0016787">
    <property type="term" value="F:hydrolase activity"/>
    <property type="evidence" value="ECO:0007669"/>
    <property type="project" value="UniProtKB-KW"/>
</dbReference>
<dbReference type="Pfam" id="PF19018">
    <property type="entry name" value="Vanin_C"/>
    <property type="match status" value="1"/>
</dbReference>
<keyword evidence="2" id="KW-0378">Hydrolase</keyword>
<feature type="signal peptide" evidence="3">
    <location>
        <begin position="1"/>
        <end position="19"/>
    </location>
</feature>
<evidence type="ECO:0000256" key="3">
    <source>
        <dbReference type="SAM" id="SignalP"/>
    </source>
</evidence>
<dbReference type="PANTHER" id="PTHR10609">
    <property type="entry name" value="BIOTINIDASE-RELATED"/>
    <property type="match status" value="1"/>
</dbReference>
<dbReference type="InterPro" id="IPR040154">
    <property type="entry name" value="Biotinidase/VNN"/>
</dbReference>
<name>A0A9N9R6W0_9NEOP</name>
<evidence type="ECO:0000259" key="4">
    <source>
        <dbReference type="PROSITE" id="PS50263"/>
    </source>
</evidence>
<reference evidence="5" key="2">
    <citation type="submission" date="2022-10" db="EMBL/GenBank/DDBJ databases">
        <authorList>
            <consortium name="ENA_rothamsted_submissions"/>
            <consortium name="culmorum"/>
            <person name="King R."/>
        </authorList>
    </citation>
    <scope>NUCLEOTIDE SEQUENCE</scope>
</reference>
<dbReference type="AlphaFoldDB" id="A0A9N9R6W0"/>
<proteinExistence type="inferred from homology"/>
<dbReference type="OrthoDB" id="10250282at2759"/>
<sequence length="515" mass="59000">MKCRVIVLIVLCLICISQQKSTPESDSYVAAVLEYQFTRNTSTNLQNYLYYIQQAAAQDVDIMVFPEMTLTRGTNVRVPIHGLLKDHIPALYPDLFDEVLVSLSSAARQHNIYLVVNIQEEMDCNNSPEEFCPEQKTYIFNTNIVFDRAGAVIDRYRKTNLFNEYNRSPALRPELGLFSTDFGVRFGHFICFDLMFQVPATQVVQSYHLRDIIFSTMWFSEMPFLTAVEFQESYAYTMGVNFIAAGANNVKVGSAGSGIYSGKTGALISIMPAESKTRLLVSRVPKLPGHPTFKWPGPIYDDPTAPDELLLNKDVHLQTSTSRLLRPGSQEFTLVDKDVRCVFRIKMNRTSDTTKKVPHFRAFVKDGTNVYAHRQVGVVYCGVVACENEEVSSCPYRYKEEEKLTEFEVLEIKMTSYPTQYNVSLQCDNVVYYPTSLKYNKFPLEPQDFEYRKWEYSDFDLLVYSLARPQDELISFALWGRAYLRDVQLKDEASEEDVINSILSENLIFSYADES</sequence>
<dbReference type="Proteomes" id="UP001153714">
    <property type="component" value="Chromosome 3"/>
</dbReference>
<dbReference type="Pfam" id="PF00795">
    <property type="entry name" value="CN_hydrolase"/>
    <property type="match status" value="1"/>
</dbReference>